<reference evidence="1" key="1">
    <citation type="submission" date="2018-02" db="EMBL/GenBank/DDBJ databases">
        <title>Rhizophora mucronata_Transcriptome.</title>
        <authorList>
            <person name="Meera S.P."/>
            <person name="Sreeshan A."/>
            <person name="Augustine A."/>
        </authorList>
    </citation>
    <scope>NUCLEOTIDE SEQUENCE</scope>
    <source>
        <tissue evidence="1">Leaf</tissue>
    </source>
</reference>
<accession>A0A2P2NDJ0</accession>
<proteinExistence type="predicted"/>
<dbReference type="AlphaFoldDB" id="A0A2P2NDJ0"/>
<organism evidence="1">
    <name type="scientific">Rhizophora mucronata</name>
    <name type="common">Asiatic mangrove</name>
    <dbReference type="NCBI Taxonomy" id="61149"/>
    <lineage>
        <taxon>Eukaryota</taxon>
        <taxon>Viridiplantae</taxon>
        <taxon>Streptophyta</taxon>
        <taxon>Embryophyta</taxon>
        <taxon>Tracheophyta</taxon>
        <taxon>Spermatophyta</taxon>
        <taxon>Magnoliopsida</taxon>
        <taxon>eudicotyledons</taxon>
        <taxon>Gunneridae</taxon>
        <taxon>Pentapetalae</taxon>
        <taxon>rosids</taxon>
        <taxon>fabids</taxon>
        <taxon>Malpighiales</taxon>
        <taxon>Rhizophoraceae</taxon>
        <taxon>Rhizophora</taxon>
    </lineage>
</organism>
<name>A0A2P2NDJ0_RHIMU</name>
<evidence type="ECO:0000313" key="1">
    <source>
        <dbReference type="EMBL" id="MBX40538.1"/>
    </source>
</evidence>
<dbReference type="EMBL" id="GGEC01060054">
    <property type="protein sequence ID" value="MBX40538.1"/>
    <property type="molecule type" value="Transcribed_RNA"/>
</dbReference>
<sequence>MITVSQRWETLAWQGCCRC</sequence>
<protein>
    <submittedName>
        <fullName evidence="1">Uncharacterized protein</fullName>
    </submittedName>
</protein>